<reference evidence="2 3" key="2">
    <citation type="submission" date="2013-02" db="EMBL/GenBank/DDBJ databases">
        <title>The Genome Sequence of Plasmodium falciparum Vietnam Oak-Knoll (FVO).</title>
        <authorList>
            <consortium name="The Broad Institute Genome Sequencing Platform"/>
            <consortium name="The Broad Institute Genome Sequencing Center for Infectious Disease"/>
            <person name="Neafsey D."/>
            <person name="Cheeseman I."/>
            <person name="Volkman S."/>
            <person name="Adams J."/>
            <person name="Walker B."/>
            <person name="Young S.K."/>
            <person name="Zeng Q."/>
            <person name="Gargeya S."/>
            <person name="Fitzgerald M."/>
            <person name="Haas B."/>
            <person name="Abouelleil A."/>
            <person name="Alvarado L."/>
            <person name="Arachchi H.M."/>
            <person name="Berlin A.M."/>
            <person name="Chapman S.B."/>
            <person name="Dewar J."/>
            <person name="Goldberg J."/>
            <person name="Griggs A."/>
            <person name="Gujja S."/>
            <person name="Hansen M."/>
            <person name="Howarth C."/>
            <person name="Imamovic A."/>
            <person name="Larimer J."/>
            <person name="McCowan C."/>
            <person name="Murphy C."/>
            <person name="Neiman D."/>
            <person name="Pearson M."/>
            <person name="Priest M."/>
            <person name="Roberts A."/>
            <person name="Saif S."/>
            <person name="Shea T."/>
            <person name="Sisk P."/>
            <person name="Sykes S."/>
            <person name="Wortman J."/>
            <person name="Nusbaum C."/>
            <person name="Birren B."/>
        </authorList>
    </citation>
    <scope>NUCLEOTIDE SEQUENCE [LARGE SCALE GENOMIC DNA]</scope>
    <source>
        <strain evidence="3">Vietnam Oak-Knoll (FVO)</strain>
    </source>
</reference>
<evidence type="ECO:0000313" key="2">
    <source>
        <dbReference type="EMBL" id="ETW17232.1"/>
    </source>
</evidence>
<keyword evidence="1" id="KW-0472">Membrane</keyword>
<keyword evidence="1" id="KW-0812">Transmembrane</keyword>
<dbReference type="EMBL" id="KI925134">
    <property type="protein sequence ID" value="ETW17232.1"/>
    <property type="molecule type" value="Genomic_DNA"/>
</dbReference>
<accession>A0A024V3W6</accession>
<proteinExistence type="predicted"/>
<gene>
    <name evidence="2" type="ORF">PFFVO_04057</name>
</gene>
<reference evidence="2 3" key="1">
    <citation type="submission" date="2013-02" db="EMBL/GenBank/DDBJ databases">
        <title>The Genome Annotation of Plasmodium falciparum Vietnam Oak-Knoll (FVO).</title>
        <authorList>
            <consortium name="The Broad Institute Genome Sequencing Platform"/>
            <consortium name="The Broad Institute Genome Sequencing Center for Infectious Disease"/>
            <person name="Neafsey D."/>
            <person name="Hoffman S."/>
            <person name="Volkman S."/>
            <person name="Rosenthal P."/>
            <person name="Walker B."/>
            <person name="Young S.K."/>
            <person name="Zeng Q."/>
            <person name="Gargeya S."/>
            <person name="Fitzgerald M."/>
            <person name="Haas B."/>
            <person name="Abouelleil A."/>
            <person name="Allen A.W."/>
            <person name="Alvarado L."/>
            <person name="Arachchi H.M."/>
            <person name="Berlin A.M."/>
            <person name="Chapman S.B."/>
            <person name="Gainer-Dewar J."/>
            <person name="Goldberg J."/>
            <person name="Griggs A."/>
            <person name="Gujja S."/>
            <person name="Hansen M."/>
            <person name="Howarth C."/>
            <person name="Imamovic A."/>
            <person name="Ireland A."/>
            <person name="Larimer J."/>
            <person name="McCowan C."/>
            <person name="Murphy C."/>
            <person name="Pearson M."/>
            <person name="Poon T.W."/>
            <person name="Priest M."/>
            <person name="Roberts A."/>
            <person name="Saif S."/>
            <person name="Shea T."/>
            <person name="Sisk P."/>
            <person name="Sykes S."/>
            <person name="Wortman J."/>
            <person name="Nusbaum C."/>
            <person name="Birren B."/>
        </authorList>
    </citation>
    <scope>NUCLEOTIDE SEQUENCE [LARGE SCALE GENOMIC DNA]</scope>
    <source>
        <strain evidence="3">Vietnam Oak-Knoll (FVO)</strain>
    </source>
</reference>
<feature type="transmembrane region" description="Helical" evidence="1">
    <location>
        <begin position="6"/>
        <end position="23"/>
    </location>
</feature>
<dbReference type="Proteomes" id="UP000030690">
    <property type="component" value="Unassembled WGS sequence"/>
</dbReference>
<evidence type="ECO:0000256" key="1">
    <source>
        <dbReference type="SAM" id="Phobius"/>
    </source>
</evidence>
<protein>
    <submittedName>
        <fullName evidence="2">Uncharacterized protein</fullName>
    </submittedName>
</protein>
<sequence length="26" mass="3500">MYLLFMFIKNFPFFFFYFILFFFKLK</sequence>
<name>A0A024V3W6_PLAFA</name>
<evidence type="ECO:0000313" key="3">
    <source>
        <dbReference type="Proteomes" id="UP000030690"/>
    </source>
</evidence>
<keyword evidence="1" id="KW-1133">Transmembrane helix</keyword>
<dbReference type="AlphaFoldDB" id="A0A024V3W6"/>
<organism evidence="2 3">
    <name type="scientific">Plasmodium falciparum Vietnam Oak-Knoll</name>
    <name type="common">FVO</name>
    <dbReference type="NCBI Taxonomy" id="1036723"/>
    <lineage>
        <taxon>Eukaryota</taxon>
        <taxon>Sar</taxon>
        <taxon>Alveolata</taxon>
        <taxon>Apicomplexa</taxon>
        <taxon>Aconoidasida</taxon>
        <taxon>Haemosporida</taxon>
        <taxon>Plasmodiidae</taxon>
        <taxon>Plasmodium</taxon>
        <taxon>Plasmodium (Laverania)</taxon>
    </lineage>
</organism>